<dbReference type="InterPro" id="IPR036277">
    <property type="entry name" value="SMC_hinge_sf"/>
</dbReference>
<comment type="domain">
    <text evidence="6">Contains large globular domains required for ATP hydrolysis at each terminus and a third globular domain forming a flexible hinge near the middle of the molecule. These domains are separated by coiled-coil structures.</text>
</comment>
<dbReference type="Pfam" id="PF02463">
    <property type="entry name" value="SMC_N"/>
    <property type="match status" value="1"/>
</dbReference>
<keyword evidence="5 6" id="KW-0238">DNA-binding</keyword>
<dbReference type="Pfam" id="PF06470">
    <property type="entry name" value="SMC_hinge"/>
    <property type="match status" value="1"/>
</dbReference>
<evidence type="ECO:0000256" key="6">
    <source>
        <dbReference type="HAMAP-Rule" id="MF_01894"/>
    </source>
</evidence>
<comment type="similarity">
    <text evidence="6">Belongs to the SMC family.</text>
</comment>
<keyword evidence="1 6" id="KW-0963">Cytoplasm</keyword>
<proteinExistence type="inferred from homology"/>
<dbReference type="InterPro" id="IPR027417">
    <property type="entry name" value="P-loop_NTPase"/>
</dbReference>
<feature type="coiled-coil region" evidence="6">
    <location>
        <begin position="174"/>
        <end position="313"/>
    </location>
</feature>
<dbReference type="PANTHER" id="PTHR43977">
    <property type="entry name" value="STRUCTURAL MAINTENANCE OF CHROMOSOMES PROTEIN 3"/>
    <property type="match status" value="1"/>
</dbReference>
<dbReference type="Gene3D" id="1.20.1060.20">
    <property type="match status" value="1"/>
</dbReference>
<evidence type="ECO:0000256" key="2">
    <source>
        <dbReference type="ARBA" id="ARBA00022741"/>
    </source>
</evidence>
<dbReference type="PIRSF" id="PIRSF005719">
    <property type="entry name" value="SMC"/>
    <property type="match status" value="1"/>
</dbReference>
<feature type="binding site" evidence="6">
    <location>
        <begin position="33"/>
        <end position="40"/>
    </location>
    <ligand>
        <name>ATP</name>
        <dbReference type="ChEBI" id="CHEBI:30616"/>
    </ligand>
</feature>
<keyword evidence="4 6" id="KW-0175">Coiled coil</keyword>
<evidence type="ECO:0000313" key="9">
    <source>
        <dbReference type="Proteomes" id="UP001059819"/>
    </source>
</evidence>
<dbReference type="InterPro" id="IPR024704">
    <property type="entry name" value="SMC"/>
</dbReference>
<organism evidence="8 9">
    <name type="scientific">Mycoplasma cottewii</name>
    <dbReference type="NCBI Taxonomy" id="51364"/>
    <lineage>
        <taxon>Bacteria</taxon>
        <taxon>Bacillati</taxon>
        <taxon>Mycoplasmatota</taxon>
        <taxon>Mollicutes</taxon>
        <taxon>Mycoplasmataceae</taxon>
        <taxon>Mycoplasma</taxon>
    </lineage>
</organism>
<feature type="coiled-coil region" evidence="6">
    <location>
        <begin position="570"/>
        <end position="625"/>
    </location>
</feature>
<evidence type="ECO:0000256" key="4">
    <source>
        <dbReference type="ARBA" id="ARBA00023054"/>
    </source>
</evidence>
<comment type="subcellular location">
    <subcellularLocation>
        <location evidence="6">Cytoplasm</location>
    </subcellularLocation>
</comment>
<dbReference type="InterPro" id="IPR003395">
    <property type="entry name" value="RecF/RecN/SMC_N"/>
</dbReference>
<accession>A0ABY5TVQ0</accession>
<dbReference type="Gene3D" id="3.40.50.300">
    <property type="entry name" value="P-loop containing nucleotide triphosphate hydrolases"/>
    <property type="match status" value="2"/>
</dbReference>
<name>A0ABY5TVQ0_9MOLU</name>
<feature type="coiled-coil region" evidence="6">
    <location>
        <begin position="668"/>
        <end position="737"/>
    </location>
</feature>
<dbReference type="Gene3D" id="3.30.70.1620">
    <property type="match status" value="1"/>
</dbReference>
<evidence type="ECO:0000259" key="7">
    <source>
        <dbReference type="SMART" id="SM00968"/>
    </source>
</evidence>
<sequence length="992" mass="112549">MLFLKQIRATGFKSFAELTIMDFNYEMIGVVGPNGSGKSNITDAIRWALGEQSTKSLRGSKMDDVVFSGSSDKPASNFAEVTLVFDNTNKHFSSIKTDIVEVRRKFDRTTRESEFYINGEKSKLRDVQDIALETGLTRSSIAIISQGTIANFAEAKPEYRREIFDDAAGVGKYKKRKRETLLKLERTVENLNRLEDIANEISRRLPNLERQAKKAKKYQEKIQQLENIELYILTKDLRVFMQKIEQYREEKRSLDIQIKRLTNDINMAQEEIDLILDQNTSADDELQSLNTEFNNILKRIAELKIRKNEVELKESQNIDTSDQDEYKASLIKKEFDEKTILLNSEQEKVQKASDDLLELKDKYDYYSSKYNEIYSEIETIRTNINKISFHIENLEHSKKTSFSRFNDGVSGIINNSKQIGGVVGVLKSLITVHSDYQVAISVTASGHMNSVVMKTDQDVKKAIEFLKRNNLNRVTFLPLNTLSANSISPAQKQIIEQSNGFIGFANELVEHSSEIKIAIDYALATIIVVDTYDNAVNLAKNIGFRYNIVSLDGQRILPNGAIIGGSTKNVNIFEKQDDNTNNNLEQLKQKLISLEEKEIEKTKELTDYKTNNDNLRDEINNLNSIIRISTQTISSIKSSLVTLSDEYEVLSGVDLLTGFVKSSDDSESIRLSKEIVELESKRDEIQSKINSIVANKSKTSEKQKEMTKVNVQKRDELSELKDRAADISTEYNVLLEKQMKVADRLMNGYKISIDAALEMELPEIEDEDLARSQIQELITEIRDIGNVNLDSIAEYEQEKSRFDYYDKELNDVKSAKQKLEDIILDIDIAMETQFKKIIDDVNAALPEVFARLFGGGHAELIFTDPDNILETGVDIKVNPPGKKITNLNLLSGGEKSLVALSVLFAILKARPLPLVILDEAEAPLDPANVERFARFIKHFSNKTQFIIVTHRDGTMENCDALFGVTMQVKGITKIVKIKLIEAKQMNEKNGSH</sequence>
<reference evidence="8" key="1">
    <citation type="submission" date="2022-08" db="EMBL/GenBank/DDBJ databases">
        <title>Complete genome sequence of Mycoplasma cottewii type strain VIS.</title>
        <authorList>
            <person name="Spergser J."/>
        </authorList>
    </citation>
    <scope>NUCLEOTIDE SEQUENCE</scope>
    <source>
        <strain evidence="8">VIS</strain>
    </source>
</reference>
<dbReference type="Proteomes" id="UP001059819">
    <property type="component" value="Chromosome"/>
</dbReference>
<dbReference type="SUPFAM" id="SSF52540">
    <property type="entry name" value="P-loop containing nucleoside triphosphate hydrolases"/>
    <property type="match status" value="1"/>
</dbReference>
<comment type="subunit">
    <text evidence="6">Homodimer.</text>
</comment>
<keyword evidence="9" id="KW-1185">Reference proteome</keyword>
<dbReference type="SMART" id="SM00968">
    <property type="entry name" value="SMC_hinge"/>
    <property type="match status" value="1"/>
</dbReference>
<dbReference type="HAMAP" id="MF_01894">
    <property type="entry name" value="Smc_prok"/>
    <property type="match status" value="1"/>
</dbReference>
<dbReference type="CDD" id="cd03278">
    <property type="entry name" value="ABC_SMC_barmotin"/>
    <property type="match status" value="1"/>
</dbReference>
<dbReference type="SUPFAM" id="SSF75553">
    <property type="entry name" value="Smc hinge domain"/>
    <property type="match status" value="1"/>
</dbReference>
<protein>
    <recommendedName>
        <fullName evidence="6">Chromosome partition protein Smc</fullName>
    </recommendedName>
</protein>
<dbReference type="RefSeq" id="WP_259429933.1">
    <property type="nucleotide sequence ID" value="NZ_CP103424.1"/>
</dbReference>
<evidence type="ECO:0000256" key="1">
    <source>
        <dbReference type="ARBA" id="ARBA00022490"/>
    </source>
</evidence>
<dbReference type="InterPro" id="IPR010935">
    <property type="entry name" value="SMC_hinge"/>
</dbReference>
<evidence type="ECO:0000256" key="3">
    <source>
        <dbReference type="ARBA" id="ARBA00022840"/>
    </source>
</evidence>
<evidence type="ECO:0000313" key="8">
    <source>
        <dbReference type="EMBL" id="UWD34744.1"/>
    </source>
</evidence>
<comment type="function">
    <text evidence="6">Required for chromosome condensation and partitioning.</text>
</comment>
<feature type="domain" description="SMC hinge" evidence="7">
    <location>
        <begin position="420"/>
        <end position="539"/>
    </location>
</feature>
<gene>
    <name evidence="6" type="primary">smc</name>
    <name evidence="8" type="ORF">NX779_02930</name>
</gene>
<keyword evidence="2 6" id="KW-0547">Nucleotide-binding</keyword>
<evidence type="ECO:0000256" key="5">
    <source>
        <dbReference type="ARBA" id="ARBA00023125"/>
    </source>
</evidence>
<keyword evidence="3 6" id="KW-0067">ATP-binding</keyword>
<dbReference type="EMBL" id="CP103424">
    <property type="protein sequence ID" value="UWD34744.1"/>
    <property type="molecule type" value="Genomic_DNA"/>
</dbReference>
<dbReference type="InterPro" id="IPR011890">
    <property type="entry name" value="SMC_prok"/>
</dbReference>